<dbReference type="KEGG" id="ahm:TL08_24540"/>
<evidence type="ECO:0000259" key="2">
    <source>
        <dbReference type="Pfam" id="PF14021"/>
    </source>
</evidence>
<proteinExistence type="predicted"/>
<dbReference type="EMBL" id="CP014859">
    <property type="protein sequence ID" value="AOS65686.1"/>
    <property type="molecule type" value="Genomic_DNA"/>
</dbReference>
<feature type="region of interest" description="Disordered" evidence="1">
    <location>
        <begin position="778"/>
        <end position="798"/>
    </location>
</feature>
<feature type="compositionally biased region" description="Basic and acidic residues" evidence="1">
    <location>
        <begin position="479"/>
        <end position="499"/>
    </location>
</feature>
<feature type="compositionally biased region" description="Low complexity" evidence="1">
    <location>
        <begin position="431"/>
        <end position="445"/>
    </location>
</feature>
<dbReference type="InterPro" id="IPR053024">
    <property type="entry name" value="Fungal_surface_NADase"/>
</dbReference>
<dbReference type="PANTHER" id="PTHR42059:SF1">
    <property type="entry name" value="TNT DOMAIN-CONTAINING PROTEIN"/>
    <property type="match status" value="1"/>
</dbReference>
<feature type="compositionally biased region" description="Low complexity" evidence="1">
    <location>
        <begin position="866"/>
        <end position="877"/>
    </location>
</feature>
<reference evidence="4" key="1">
    <citation type="submission" date="2016-03" db="EMBL/GenBank/DDBJ databases">
        <title>Complete genome sequence of the type strain Actinoalloteichus hymeniacidonis DSM 45092.</title>
        <authorList>
            <person name="Schaffert L."/>
            <person name="Albersmeier A."/>
            <person name="Winkler A."/>
            <person name="Kalinowski J."/>
            <person name="Zotchev S."/>
            <person name="Ruckert C."/>
        </authorList>
    </citation>
    <scope>NUCLEOTIDE SEQUENCE [LARGE SCALE GENOMIC DNA]</scope>
    <source>
        <strain evidence="4">HPA177(T) (DSM 45092(T))</strain>
    </source>
</reference>
<feature type="compositionally biased region" description="Basic and acidic residues" evidence="1">
    <location>
        <begin position="170"/>
        <end position="190"/>
    </location>
</feature>
<dbReference type="Pfam" id="PF14021">
    <property type="entry name" value="TNT"/>
    <property type="match status" value="1"/>
</dbReference>
<accession>A0AAC9N198</accession>
<feature type="region of interest" description="Disordered" evidence="1">
    <location>
        <begin position="856"/>
        <end position="1245"/>
    </location>
</feature>
<dbReference type="RefSeq" id="WP_069852392.1">
    <property type="nucleotide sequence ID" value="NZ_CP014859.1"/>
</dbReference>
<name>A0AAC9N198_9PSEU</name>
<evidence type="ECO:0000313" key="3">
    <source>
        <dbReference type="EMBL" id="AOS65686.1"/>
    </source>
</evidence>
<dbReference type="Proteomes" id="UP000095210">
    <property type="component" value="Chromosome"/>
</dbReference>
<evidence type="ECO:0000256" key="1">
    <source>
        <dbReference type="SAM" id="MobiDB-lite"/>
    </source>
</evidence>
<feature type="compositionally biased region" description="Basic and acidic residues" evidence="1">
    <location>
        <begin position="1170"/>
        <end position="1180"/>
    </location>
</feature>
<organism evidence="3 4">
    <name type="scientific">Actinoalloteichus hymeniacidonis</name>
    <dbReference type="NCBI Taxonomy" id="340345"/>
    <lineage>
        <taxon>Bacteria</taxon>
        <taxon>Bacillati</taxon>
        <taxon>Actinomycetota</taxon>
        <taxon>Actinomycetes</taxon>
        <taxon>Pseudonocardiales</taxon>
        <taxon>Pseudonocardiaceae</taxon>
        <taxon>Actinoalloteichus</taxon>
    </lineage>
</organism>
<evidence type="ECO:0000313" key="4">
    <source>
        <dbReference type="Proteomes" id="UP000095210"/>
    </source>
</evidence>
<sequence>MSRPTANSQEDQAVLARDIGMALLQAAPPGWQQIRVEYRAMGSVTDAVGKVINEDGSTASWEPPADCGPLFERLRQNMYEPEKGTWLSALYVVERPSNYRIDVNVDKKVPWDPPLPPNAFHEELNRYPREDSAIPPWFWRGLGRPDRTQPPSEFDEHAGSFPEDQFAETPRPDPSIRRPGPDHDDAHTDYLPEMPADGPPPGLNNPGFPGAGAYERNGAAPAGHETPGYEAAGDDNADFRSTAQSHEDSFQGDDAESFPTQQYPAQSFDDDFPDKNESYLEEGDYEYAEDEDQPAAPDFQLARVFDGTREDGRPLINRAPVDPAEREQLVGYLRSAPVVLSSSGLAPDPFAGDNRPSVPISWHTDGFWIWPAAVGYHLARHGVPPLPELVEHIRDQEFRLPSVHQETRDAATELLYEVLPDPRDERHSEQARQAAAAEQAANYPAEQHDDPYDSLANDVTGILPAAIPADEPAAQEPIQSHERDRRGDDPRHGDPRGHGEQNTGADRPEHSDQAAGQYYDEGYGEQPGYQEDAGTEQHGLGADPHGFLAAEDAYPRDDFARQEQPQAHEDLDRRDRGAAGQYADYQRADANPADVASNIGPADDFDDYAAEQSAADLDDVAEATEEVDQASLDQLRDRLADLEVAESAYRIGGTEDDVWCLLREGRTWSVFWSEHGERYDEIRFDQSNQACAYLLGALLMMHPSEGSYTSGENAVAPAPMGVRSEVAEPAFTEHPVAEDELAIEDEPAYQEPEPVASASVIRPPRAMNEDEVADLFRNGGLVLPPSRPYSEEETRGYTGESVGFEAPTALDTPAEPEPAATSYEPAAQYEQAQYEPAQHESAAEVRYDTEVATGSYDGRQSYESEPAAAAPTRSPGRAARRRAAEQPSDYESYEQELAVDAGAEADRVDSADATGYSLPSSGRYGDDVAGSRQPTSDRSRPDQIDHARRSDAEYAGQDESEFGRRSATDFSRPSVIDHRRPEVEYARQGASDHAGTATDYSGGSDSSGRDYDTHRMSAVEVGDELDDRVEERGFTETESYQPESYHSGPDQQERYRDDEYQSSGGYGGSFGGDTYRDDVVGTEPAGVNSTGLDQQYDRDRYQGDTYDDGQYQEGRYQDDRYQDQLADGRYDDDPEPQAEPEVPARPAGRRGATDFESRAGTGYESQSGDYENHRGEDYEPRAAGGRRAAPEPQAAPENYELAPDLGTSARRQSSGQQQAGRQQAAPARPQQATEQQSMVRPLAGEPPLTLFRERRLVMLQAGTEVDRFGEPTGNVTYAAGTPYSRRSLPPQWIKRSYHTYRLLRPLQVLTGIAVPWFEQPGGGVSYVLPRSINDLIEDSALAEVTDVEPPGME</sequence>
<feature type="compositionally biased region" description="Low complexity" evidence="1">
    <location>
        <begin position="204"/>
        <end position="213"/>
    </location>
</feature>
<feature type="region of interest" description="Disordered" evidence="1">
    <location>
        <begin position="140"/>
        <end position="278"/>
    </location>
</feature>
<feature type="region of interest" description="Disordered" evidence="1">
    <location>
        <begin position="423"/>
        <end position="547"/>
    </location>
</feature>
<feature type="compositionally biased region" description="Low complexity" evidence="1">
    <location>
        <begin position="1209"/>
        <end position="1232"/>
    </location>
</feature>
<feature type="domain" description="TNT" evidence="2">
    <location>
        <begin position="1259"/>
        <end position="1344"/>
    </location>
</feature>
<dbReference type="SUPFAM" id="SSF160424">
    <property type="entry name" value="BH3703-like"/>
    <property type="match status" value="1"/>
</dbReference>
<feature type="compositionally biased region" description="Basic and acidic residues" evidence="1">
    <location>
        <begin position="1115"/>
        <end position="1131"/>
    </location>
</feature>
<dbReference type="GO" id="GO:0050135">
    <property type="term" value="F:NADP+ nucleosidase activity"/>
    <property type="evidence" value="ECO:0007669"/>
    <property type="project" value="InterPro"/>
</dbReference>
<feature type="compositionally biased region" description="Low complexity" evidence="1">
    <location>
        <begin position="995"/>
        <end position="1006"/>
    </location>
</feature>
<feature type="region of interest" description="Disordered" evidence="1">
    <location>
        <begin position="585"/>
        <end position="605"/>
    </location>
</feature>
<gene>
    <name evidence="3" type="ORF">TL08_24540</name>
</gene>
<feature type="compositionally biased region" description="Basic and acidic residues" evidence="1">
    <location>
        <begin position="975"/>
        <end position="985"/>
    </location>
</feature>
<dbReference type="InterPro" id="IPR036170">
    <property type="entry name" value="YezG-like_sf"/>
</dbReference>
<keyword evidence="4" id="KW-1185">Reference proteome</keyword>
<feature type="compositionally biased region" description="Low complexity" evidence="1">
    <location>
        <begin position="1181"/>
        <end position="1197"/>
    </location>
</feature>
<feature type="compositionally biased region" description="Basic and acidic residues" evidence="1">
    <location>
        <begin position="935"/>
        <end position="952"/>
    </location>
</feature>
<dbReference type="InterPro" id="IPR025331">
    <property type="entry name" value="TNT"/>
</dbReference>
<feature type="compositionally biased region" description="Basic and acidic residues" evidence="1">
    <location>
        <begin position="1007"/>
        <end position="1017"/>
    </location>
</feature>
<protein>
    <submittedName>
        <fullName evidence="3">DUF4237 family protein</fullName>
    </submittedName>
</protein>
<dbReference type="PANTHER" id="PTHR42059">
    <property type="entry name" value="TNT DOMAIN-CONTAINING PROTEIN"/>
    <property type="match status" value="1"/>
</dbReference>